<proteinExistence type="predicted"/>
<dbReference type="SMART" id="SM00267">
    <property type="entry name" value="GGDEF"/>
    <property type="match status" value="1"/>
</dbReference>
<evidence type="ECO:0000313" key="5">
    <source>
        <dbReference type="EMBL" id="MFC4261059.1"/>
    </source>
</evidence>
<feature type="transmembrane region" description="Helical" evidence="3">
    <location>
        <begin position="91"/>
        <end position="111"/>
    </location>
</feature>
<dbReference type="PROSITE" id="PS50887">
    <property type="entry name" value="GGDEF"/>
    <property type="match status" value="1"/>
</dbReference>
<keyword evidence="5" id="KW-0808">Transferase</keyword>
<keyword evidence="3" id="KW-0472">Membrane</keyword>
<evidence type="ECO:0000256" key="1">
    <source>
        <dbReference type="ARBA" id="ARBA00012528"/>
    </source>
</evidence>
<keyword evidence="3" id="KW-1133">Transmembrane helix</keyword>
<accession>A0ABV8QQ59</accession>
<organism evidence="5 6">
    <name type="scientific">Marinobacter lacisalsi</name>
    <dbReference type="NCBI Taxonomy" id="475979"/>
    <lineage>
        <taxon>Bacteria</taxon>
        <taxon>Pseudomonadati</taxon>
        <taxon>Pseudomonadota</taxon>
        <taxon>Gammaproteobacteria</taxon>
        <taxon>Pseudomonadales</taxon>
        <taxon>Marinobacteraceae</taxon>
        <taxon>Marinobacter</taxon>
    </lineage>
</organism>
<dbReference type="PANTHER" id="PTHR45138:SF9">
    <property type="entry name" value="DIGUANYLATE CYCLASE DGCM-RELATED"/>
    <property type="match status" value="1"/>
</dbReference>
<dbReference type="NCBIfam" id="TIGR00254">
    <property type="entry name" value="GGDEF"/>
    <property type="match status" value="1"/>
</dbReference>
<dbReference type="CDD" id="cd01949">
    <property type="entry name" value="GGDEF"/>
    <property type="match status" value="1"/>
</dbReference>
<dbReference type="EC" id="2.7.7.65" evidence="1"/>
<evidence type="ECO:0000313" key="6">
    <source>
        <dbReference type="Proteomes" id="UP001595798"/>
    </source>
</evidence>
<dbReference type="Proteomes" id="UP001595798">
    <property type="component" value="Unassembled WGS sequence"/>
</dbReference>
<evidence type="ECO:0000259" key="4">
    <source>
        <dbReference type="PROSITE" id="PS50887"/>
    </source>
</evidence>
<keyword evidence="6" id="KW-1185">Reference proteome</keyword>
<keyword evidence="5" id="KW-0548">Nucleotidyltransferase</keyword>
<sequence length="368" mass="41601">MFAPASIPPRFRDAYARAERRLIHEVMVKSAWVVLFVSAITNGSVLIRGNSLIETDPAWGYGLRLPPLLVSIFALIMHYRRIPGFDWPLVMLRLISLSAMWSVFGTLVFAYDQGGDAFRMMMELSIVSIFCASLVSLRGLRGCLFPLFVPLSSFLGVMLYRGHPPAELLLNLLSFVSASSIAVLITHVLYRWRVSEFISRQQLNEMSTVDPLTGLMNRRAMAERLESERARYHRLSHSFAVILLDLDYFKRVNDEFGHQAGDRVLREIANRLKLHTRQQDCVARWGGEEFLVLLPDTEEQGAMTTAEKLRTALHEHPFEIGNRPPVSQTGSFGIAVYDGRESASRLIARADQALYMAKECGRNRVVVA</sequence>
<name>A0ABV8QQ59_9GAMM</name>
<dbReference type="RefSeq" id="WP_379890214.1">
    <property type="nucleotide sequence ID" value="NZ_JBHSDI010000063.1"/>
</dbReference>
<reference evidence="6" key="1">
    <citation type="journal article" date="2019" name="Int. J. Syst. Evol. Microbiol.">
        <title>The Global Catalogue of Microorganisms (GCM) 10K type strain sequencing project: providing services to taxonomists for standard genome sequencing and annotation.</title>
        <authorList>
            <consortium name="The Broad Institute Genomics Platform"/>
            <consortium name="The Broad Institute Genome Sequencing Center for Infectious Disease"/>
            <person name="Wu L."/>
            <person name="Ma J."/>
        </authorList>
    </citation>
    <scope>NUCLEOTIDE SEQUENCE [LARGE SCALE GENOMIC DNA]</scope>
    <source>
        <strain evidence="6">CECT 7297</strain>
    </source>
</reference>
<dbReference type="InterPro" id="IPR029787">
    <property type="entry name" value="Nucleotide_cyclase"/>
</dbReference>
<evidence type="ECO:0000256" key="3">
    <source>
        <dbReference type="SAM" id="Phobius"/>
    </source>
</evidence>
<dbReference type="EMBL" id="JBHSDI010000063">
    <property type="protein sequence ID" value="MFC4261059.1"/>
    <property type="molecule type" value="Genomic_DNA"/>
</dbReference>
<dbReference type="Pfam" id="PF00990">
    <property type="entry name" value="GGDEF"/>
    <property type="match status" value="1"/>
</dbReference>
<feature type="transmembrane region" description="Helical" evidence="3">
    <location>
        <begin position="59"/>
        <end position="79"/>
    </location>
</feature>
<keyword evidence="3" id="KW-0812">Transmembrane</keyword>
<dbReference type="GO" id="GO:0052621">
    <property type="term" value="F:diguanylate cyclase activity"/>
    <property type="evidence" value="ECO:0007669"/>
    <property type="project" value="UniProtKB-EC"/>
</dbReference>
<feature type="transmembrane region" description="Helical" evidence="3">
    <location>
        <begin position="26"/>
        <end position="47"/>
    </location>
</feature>
<feature type="domain" description="GGDEF" evidence="4">
    <location>
        <begin position="237"/>
        <end position="368"/>
    </location>
</feature>
<feature type="transmembrane region" description="Helical" evidence="3">
    <location>
        <begin position="117"/>
        <end position="137"/>
    </location>
</feature>
<dbReference type="Gene3D" id="3.30.70.270">
    <property type="match status" value="1"/>
</dbReference>
<dbReference type="PANTHER" id="PTHR45138">
    <property type="entry name" value="REGULATORY COMPONENTS OF SENSORY TRANSDUCTION SYSTEM"/>
    <property type="match status" value="1"/>
</dbReference>
<dbReference type="InterPro" id="IPR000160">
    <property type="entry name" value="GGDEF_dom"/>
</dbReference>
<gene>
    <name evidence="5" type="ORF">ACFOZ5_18715</name>
</gene>
<evidence type="ECO:0000256" key="2">
    <source>
        <dbReference type="ARBA" id="ARBA00034247"/>
    </source>
</evidence>
<feature type="transmembrane region" description="Helical" evidence="3">
    <location>
        <begin position="168"/>
        <end position="190"/>
    </location>
</feature>
<dbReference type="SUPFAM" id="SSF55073">
    <property type="entry name" value="Nucleotide cyclase"/>
    <property type="match status" value="1"/>
</dbReference>
<comment type="caution">
    <text evidence="5">The sequence shown here is derived from an EMBL/GenBank/DDBJ whole genome shotgun (WGS) entry which is preliminary data.</text>
</comment>
<dbReference type="InterPro" id="IPR043128">
    <property type="entry name" value="Rev_trsase/Diguanyl_cyclase"/>
</dbReference>
<dbReference type="InterPro" id="IPR050469">
    <property type="entry name" value="Diguanylate_Cyclase"/>
</dbReference>
<comment type="catalytic activity">
    <reaction evidence="2">
        <text>2 GTP = 3',3'-c-di-GMP + 2 diphosphate</text>
        <dbReference type="Rhea" id="RHEA:24898"/>
        <dbReference type="ChEBI" id="CHEBI:33019"/>
        <dbReference type="ChEBI" id="CHEBI:37565"/>
        <dbReference type="ChEBI" id="CHEBI:58805"/>
        <dbReference type="EC" id="2.7.7.65"/>
    </reaction>
</comment>
<protein>
    <recommendedName>
        <fullName evidence="1">diguanylate cyclase</fullName>
        <ecNumber evidence="1">2.7.7.65</ecNumber>
    </recommendedName>
</protein>